<reference evidence="1" key="1">
    <citation type="submission" date="2020-05" db="EMBL/GenBank/DDBJ databases">
        <authorList>
            <person name="Chiriac C."/>
            <person name="Salcher M."/>
            <person name="Ghai R."/>
            <person name="Kavagutti S V."/>
        </authorList>
    </citation>
    <scope>NUCLEOTIDE SEQUENCE</scope>
</reference>
<organism evidence="1">
    <name type="scientific">uncultured Caudovirales phage</name>
    <dbReference type="NCBI Taxonomy" id="2100421"/>
    <lineage>
        <taxon>Viruses</taxon>
        <taxon>Duplodnaviria</taxon>
        <taxon>Heunggongvirae</taxon>
        <taxon>Uroviricota</taxon>
        <taxon>Caudoviricetes</taxon>
        <taxon>Peduoviridae</taxon>
        <taxon>Maltschvirus</taxon>
        <taxon>Maltschvirus maltsch</taxon>
    </lineage>
</organism>
<dbReference type="EMBL" id="LR796943">
    <property type="protein sequence ID" value="CAB4176501.1"/>
    <property type="molecule type" value="Genomic_DNA"/>
</dbReference>
<dbReference type="EMBL" id="LR797536">
    <property type="protein sequence ID" value="CAB4223309.1"/>
    <property type="molecule type" value="Genomic_DNA"/>
</dbReference>
<dbReference type="Pfam" id="PF23148">
    <property type="entry name" value="Gp77"/>
    <property type="match status" value="1"/>
</dbReference>
<evidence type="ECO:0000313" key="2">
    <source>
        <dbReference type="EMBL" id="CAB4210756.1"/>
    </source>
</evidence>
<sequence length="91" mass="9448">MTFGPEVKDPNATVNYTIDWATNLPSESIGTSVWTASPSGLTVGTGTYSGLETTTTVSGGTAGCVYTLSNKVTTASAIIDERSITIRVENL</sequence>
<accession>A0A6J5Q4U3</accession>
<evidence type="ECO:0000313" key="1">
    <source>
        <dbReference type="EMBL" id="CAB4176501.1"/>
    </source>
</evidence>
<protein>
    <submittedName>
        <fullName evidence="1">Uncharacterized protein</fullName>
    </submittedName>
</protein>
<dbReference type="InterPro" id="IPR056928">
    <property type="entry name" value="Gp77-like"/>
</dbReference>
<name>A0A6J5Q4U3_9CAUD</name>
<proteinExistence type="predicted"/>
<evidence type="ECO:0000313" key="3">
    <source>
        <dbReference type="EMBL" id="CAB4223309.1"/>
    </source>
</evidence>
<gene>
    <name evidence="2" type="ORF">UFOVP1425_38</name>
    <name evidence="3" type="ORF">UFOVP1672_16</name>
    <name evidence="1" type="ORF">UFOVP988_38</name>
</gene>
<dbReference type="EMBL" id="LR797367">
    <property type="protein sequence ID" value="CAB4210756.1"/>
    <property type="molecule type" value="Genomic_DNA"/>
</dbReference>